<evidence type="ECO:0000313" key="7">
    <source>
        <dbReference type="EMBL" id="GAA1796435.1"/>
    </source>
</evidence>
<protein>
    <submittedName>
        <fullName evidence="7">Iron-siderophore ABC transporter substrate-binding protein</fullName>
    </submittedName>
</protein>
<feature type="signal peptide" evidence="5">
    <location>
        <begin position="1"/>
        <end position="21"/>
    </location>
</feature>
<dbReference type="Pfam" id="PF01497">
    <property type="entry name" value="Peripla_BP_2"/>
    <property type="match status" value="1"/>
</dbReference>
<evidence type="ECO:0000256" key="2">
    <source>
        <dbReference type="ARBA" id="ARBA00008814"/>
    </source>
</evidence>
<dbReference type="PANTHER" id="PTHR30532:SF24">
    <property type="entry name" value="FERRIC ENTEROBACTIN-BINDING PERIPLASMIC PROTEIN FEPB"/>
    <property type="match status" value="1"/>
</dbReference>
<comment type="similarity">
    <text evidence="2">Belongs to the bacterial solute-binding protein 8 family.</text>
</comment>
<evidence type="ECO:0000256" key="3">
    <source>
        <dbReference type="ARBA" id="ARBA00022448"/>
    </source>
</evidence>
<gene>
    <name evidence="7" type="ORF">GCM10009768_26810</name>
</gene>
<dbReference type="PROSITE" id="PS51257">
    <property type="entry name" value="PROKAR_LIPOPROTEIN"/>
    <property type="match status" value="1"/>
</dbReference>
<keyword evidence="3" id="KW-0813">Transport</keyword>
<dbReference type="InterPro" id="IPR051313">
    <property type="entry name" value="Bact_iron-sidero_bind"/>
</dbReference>
<dbReference type="PANTHER" id="PTHR30532">
    <property type="entry name" value="IRON III DICITRATE-BINDING PERIPLASMIC PROTEIN"/>
    <property type="match status" value="1"/>
</dbReference>
<feature type="domain" description="Fe/B12 periplasmic-binding" evidence="6">
    <location>
        <begin position="63"/>
        <end position="343"/>
    </location>
</feature>
<dbReference type="EMBL" id="BAAAOB010000004">
    <property type="protein sequence ID" value="GAA1796435.1"/>
    <property type="molecule type" value="Genomic_DNA"/>
</dbReference>
<evidence type="ECO:0000313" key="8">
    <source>
        <dbReference type="Proteomes" id="UP001500851"/>
    </source>
</evidence>
<keyword evidence="4 5" id="KW-0732">Signal</keyword>
<organism evidence="7 8">
    <name type="scientific">Leucobacter iarius</name>
    <dbReference type="NCBI Taxonomy" id="333963"/>
    <lineage>
        <taxon>Bacteria</taxon>
        <taxon>Bacillati</taxon>
        <taxon>Actinomycetota</taxon>
        <taxon>Actinomycetes</taxon>
        <taxon>Micrococcales</taxon>
        <taxon>Microbacteriaceae</taxon>
        <taxon>Leucobacter</taxon>
    </lineage>
</organism>
<evidence type="ECO:0000256" key="5">
    <source>
        <dbReference type="SAM" id="SignalP"/>
    </source>
</evidence>
<evidence type="ECO:0000256" key="1">
    <source>
        <dbReference type="ARBA" id="ARBA00004196"/>
    </source>
</evidence>
<reference evidence="7 8" key="1">
    <citation type="journal article" date="2019" name="Int. J. Syst. Evol. Microbiol.">
        <title>The Global Catalogue of Microorganisms (GCM) 10K type strain sequencing project: providing services to taxonomists for standard genome sequencing and annotation.</title>
        <authorList>
            <consortium name="The Broad Institute Genomics Platform"/>
            <consortium name="The Broad Institute Genome Sequencing Center for Infectious Disease"/>
            <person name="Wu L."/>
            <person name="Ma J."/>
        </authorList>
    </citation>
    <scope>NUCLEOTIDE SEQUENCE [LARGE SCALE GENOMIC DNA]</scope>
    <source>
        <strain evidence="7 8">JCM 14736</strain>
    </source>
</reference>
<proteinExistence type="inferred from homology"/>
<evidence type="ECO:0000256" key="4">
    <source>
        <dbReference type="ARBA" id="ARBA00022729"/>
    </source>
</evidence>
<comment type="subcellular location">
    <subcellularLocation>
        <location evidence="1">Cell envelope</location>
    </subcellularLocation>
</comment>
<dbReference type="Proteomes" id="UP001500851">
    <property type="component" value="Unassembled WGS sequence"/>
</dbReference>
<dbReference type="PROSITE" id="PS50983">
    <property type="entry name" value="FE_B12_PBP"/>
    <property type="match status" value="1"/>
</dbReference>
<keyword evidence="8" id="KW-1185">Reference proteome</keyword>
<sequence>MRRTRILGLAAAALIALTATACSAPGGASEGSGSADGASAKNGFPVTIEHAFGKTTIEQQPKRVASVAWMNHEVPLALGVVPVGMSKAAWGDDDGNGVLPWVEDQLTQLGAKTPTLFDETDGIDFEAVAATKPDVILASYSGLTKEEYETLSKIAPVVAEPGVPWGTSLSDMIRMNSEAIGKKAEGDALITELDRKTEAALAKHPKLKTAKVLMAYIDPKDFSKVGFYTSHDTRPGFLSDLGIPVPKVVTEESKKTEQFYVTVSSEAADRFSDVDLVVLNGDTKGELVKRLQADPLLSKIPAIKAGRIAVLPDQTPLAASANPSPLSIGWGIDRYFDTLAAPLEK</sequence>
<name>A0ABN2LQ76_9MICO</name>
<comment type="caution">
    <text evidence="7">The sequence shown here is derived from an EMBL/GenBank/DDBJ whole genome shotgun (WGS) entry which is preliminary data.</text>
</comment>
<feature type="chain" id="PRO_5045156430" evidence="5">
    <location>
        <begin position="22"/>
        <end position="345"/>
    </location>
</feature>
<evidence type="ECO:0000259" key="6">
    <source>
        <dbReference type="PROSITE" id="PS50983"/>
    </source>
</evidence>
<dbReference type="InterPro" id="IPR002491">
    <property type="entry name" value="ABC_transptr_periplasmic_BD"/>
</dbReference>
<dbReference type="CDD" id="cd01146">
    <property type="entry name" value="FhuD"/>
    <property type="match status" value="1"/>
</dbReference>
<dbReference type="Gene3D" id="3.40.50.1980">
    <property type="entry name" value="Nitrogenase molybdenum iron protein domain"/>
    <property type="match status" value="2"/>
</dbReference>
<accession>A0ABN2LQ76</accession>
<dbReference type="RefSeq" id="WP_344033002.1">
    <property type="nucleotide sequence ID" value="NZ_BAAAOB010000004.1"/>
</dbReference>
<dbReference type="SUPFAM" id="SSF53807">
    <property type="entry name" value="Helical backbone' metal receptor"/>
    <property type="match status" value="1"/>
</dbReference>